<protein>
    <submittedName>
        <fullName evidence="1">Uncharacterized protein</fullName>
    </submittedName>
</protein>
<dbReference type="EMBL" id="KN831795">
    <property type="protein sequence ID" value="KIM37718.1"/>
    <property type="molecule type" value="Genomic_DNA"/>
</dbReference>
<name>A0A0C2XIT4_HEBCY</name>
<reference evidence="2" key="2">
    <citation type="submission" date="2015-01" db="EMBL/GenBank/DDBJ databases">
        <title>Evolutionary Origins and Diversification of the Mycorrhizal Mutualists.</title>
        <authorList>
            <consortium name="DOE Joint Genome Institute"/>
            <consortium name="Mycorrhizal Genomics Consortium"/>
            <person name="Kohler A."/>
            <person name="Kuo A."/>
            <person name="Nagy L.G."/>
            <person name="Floudas D."/>
            <person name="Copeland A."/>
            <person name="Barry K.W."/>
            <person name="Cichocki N."/>
            <person name="Veneault-Fourrey C."/>
            <person name="LaButti K."/>
            <person name="Lindquist E.A."/>
            <person name="Lipzen A."/>
            <person name="Lundell T."/>
            <person name="Morin E."/>
            <person name="Murat C."/>
            <person name="Riley R."/>
            <person name="Ohm R."/>
            <person name="Sun H."/>
            <person name="Tunlid A."/>
            <person name="Henrissat B."/>
            <person name="Grigoriev I.V."/>
            <person name="Hibbett D.S."/>
            <person name="Martin F."/>
        </authorList>
    </citation>
    <scope>NUCLEOTIDE SEQUENCE [LARGE SCALE GENOMIC DNA]</scope>
    <source>
        <strain evidence="2">h7</strain>
    </source>
</reference>
<evidence type="ECO:0000313" key="1">
    <source>
        <dbReference type="EMBL" id="KIM37718.1"/>
    </source>
</evidence>
<evidence type="ECO:0000313" key="2">
    <source>
        <dbReference type="Proteomes" id="UP000053424"/>
    </source>
</evidence>
<sequence>MNSRMTRGGLQCPERRLPDASGWAKSTFQSLVPISSESAAAKRTRFVAIAVYRNPPHIDERALKRARDNSLSNSTSMGWNIVTRQHIVENEITC</sequence>
<dbReference type="HOGENOM" id="CLU_2386412_0_0_1"/>
<reference evidence="1 2" key="1">
    <citation type="submission" date="2014-04" db="EMBL/GenBank/DDBJ databases">
        <authorList>
            <consortium name="DOE Joint Genome Institute"/>
            <person name="Kuo A."/>
            <person name="Gay G."/>
            <person name="Dore J."/>
            <person name="Kohler A."/>
            <person name="Nagy L.G."/>
            <person name="Floudas D."/>
            <person name="Copeland A."/>
            <person name="Barry K.W."/>
            <person name="Cichocki N."/>
            <person name="Veneault-Fourrey C."/>
            <person name="LaButti K."/>
            <person name="Lindquist E.A."/>
            <person name="Lipzen A."/>
            <person name="Lundell T."/>
            <person name="Morin E."/>
            <person name="Murat C."/>
            <person name="Sun H."/>
            <person name="Tunlid A."/>
            <person name="Henrissat B."/>
            <person name="Grigoriev I.V."/>
            <person name="Hibbett D.S."/>
            <person name="Martin F."/>
            <person name="Nordberg H.P."/>
            <person name="Cantor M.N."/>
            <person name="Hua S.X."/>
        </authorList>
    </citation>
    <scope>NUCLEOTIDE SEQUENCE [LARGE SCALE GENOMIC DNA]</scope>
    <source>
        <strain evidence="2">h7</strain>
    </source>
</reference>
<proteinExistence type="predicted"/>
<dbReference type="AlphaFoldDB" id="A0A0C2XIT4"/>
<gene>
    <name evidence="1" type="ORF">M413DRAFT_448240</name>
</gene>
<keyword evidence="2" id="KW-1185">Reference proteome</keyword>
<dbReference type="Proteomes" id="UP000053424">
    <property type="component" value="Unassembled WGS sequence"/>
</dbReference>
<organism evidence="1 2">
    <name type="scientific">Hebeloma cylindrosporum</name>
    <dbReference type="NCBI Taxonomy" id="76867"/>
    <lineage>
        <taxon>Eukaryota</taxon>
        <taxon>Fungi</taxon>
        <taxon>Dikarya</taxon>
        <taxon>Basidiomycota</taxon>
        <taxon>Agaricomycotina</taxon>
        <taxon>Agaricomycetes</taxon>
        <taxon>Agaricomycetidae</taxon>
        <taxon>Agaricales</taxon>
        <taxon>Agaricineae</taxon>
        <taxon>Hymenogastraceae</taxon>
        <taxon>Hebeloma</taxon>
    </lineage>
</organism>
<accession>A0A0C2XIT4</accession>